<protein>
    <recommendedName>
        <fullName evidence="3">Group-specific protein</fullName>
    </recommendedName>
</protein>
<name>A0A2A8PTS9_BACCE</name>
<evidence type="ECO:0000313" key="2">
    <source>
        <dbReference type="Proteomes" id="UP000220635"/>
    </source>
</evidence>
<sequence>MEENVQPQLSPPWITYFNELINSVGADPTVTVGPLIPVGGNFIILVHVLSNEKAIALAKLLKSFVQFGNVSVTVIVTNNENEIVNPIPCPLDAFEIAHLFLVALENNPYFEQVVVQPQFPGGSNVVFPVFKAEVIQFFNDDISNLCQTFTGVAANVFRDVMEDGVCDIQILFSTDCVMSSENPQLQNTGLAPKLFY</sequence>
<gene>
    <name evidence="1" type="ORF">CN425_17590</name>
</gene>
<reference evidence="1 2" key="1">
    <citation type="submission" date="2017-09" db="EMBL/GenBank/DDBJ databases">
        <title>Large-scale bioinformatics analysis of Bacillus genomes uncovers conserved roles of natural products in bacterial physiology.</title>
        <authorList>
            <consortium name="Agbiome Team Llc"/>
            <person name="Bleich R.M."/>
            <person name="Grubbs K.J."/>
            <person name="Santa Maria K.C."/>
            <person name="Allen S.E."/>
            <person name="Farag S."/>
            <person name="Shank E.A."/>
            <person name="Bowers A."/>
        </authorList>
    </citation>
    <scope>NUCLEOTIDE SEQUENCE [LARGE SCALE GENOMIC DNA]</scope>
    <source>
        <strain evidence="1 2">AFS010695</strain>
    </source>
</reference>
<evidence type="ECO:0000313" key="1">
    <source>
        <dbReference type="EMBL" id="PEW00292.1"/>
    </source>
</evidence>
<evidence type="ECO:0008006" key="3">
    <source>
        <dbReference type="Google" id="ProtNLM"/>
    </source>
</evidence>
<dbReference type="EMBL" id="NTWE01000031">
    <property type="protein sequence ID" value="PEW00292.1"/>
    <property type="molecule type" value="Genomic_DNA"/>
</dbReference>
<organism evidence="1 2">
    <name type="scientific">Bacillus cereus</name>
    <dbReference type="NCBI Taxonomy" id="1396"/>
    <lineage>
        <taxon>Bacteria</taxon>
        <taxon>Bacillati</taxon>
        <taxon>Bacillota</taxon>
        <taxon>Bacilli</taxon>
        <taxon>Bacillales</taxon>
        <taxon>Bacillaceae</taxon>
        <taxon>Bacillus</taxon>
        <taxon>Bacillus cereus group</taxon>
    </lineage>
</organism>
<dbReference type="Proteomes" id="UP000220635">
    <property type="component" value="Unassembled WGS sequence"/>
</dbReference>
<accession>A0A2A8PTS9</accession>
<proteinExistence type="predicted"/>
<dbReference type="AlphaFoldDB" id="A0A2A8PTS9"/>
<dbReference type="OrthoDB" id="2591282at2"/>
<comment type="caution">
    <text evidence="1">The sequence shown here is derived from an EMBL/GenBank/DDBJ whole genome shotgun (WGS) entry which is preliminary data.</text>
</comment>
<dbReference type="RefSeq" id="WP_098380951.1">
    <property type="nucleotide sequence ID" value="NZ_NTWE01000031.1"/>
</dbReference>